<dbReference type="Gene3D" id="3.40.50.10490">
    <property type="entry name" value="Glucose-6-phosphate isomerase like protein, domain 1"/>
    <property type="match status" value="1"/>
</dbReference>
<evidence type="ECO:0000256" key="2">
    <source>
        <dbReference type="ARBA" id="ARBA00023125"/>
    </source>
</evidence>
<dbReference type="GO" id="GO:0097367">
    <property type="term" value="F:carbohydrate derivative binding"/>
    <property type="evidence" value="ECO:0007669"/>
    <property type="project" value="InterPro"/>
</dbReference>
<dbReference type="InterPro" id="IPR036388">
    <property type="entry name" value="WH-like_DNA-bd_sf"/>
</dbReference>
<keyword evidence="2" id="KW-0238">DNA-binding</keyword>
<keyword evidence="3" id="KW-0804">Transcription</keyword>
<dbReference type="PANTHER" id="PTHR30514:SF1">
    <property type="entry name" value="HTH-TYPE TRANSCRIPTIONAL REGULATOR HEXR-RELATED"/>
    <property type="match status" value="1"/>
</dbReference>
<dbReference type="EMBL" id="CP018835">
    <property type="protein sequence ID" value="ASA55336.1"/>
    <property type="molecule type" value="Genomic_DNA"/>
</dbReference>
<dbReference type="Proteomes" id="UP000196708">
    <property type="component" value="Chromosome 1"/>
</dbReference>
<evidence type="ECO:0000313" key="7">
    <source>
        <dbReference type="Proteomes" id="UP000196708"/>
    </source>
</evidence>
<dbReference type="SUPFAM" id="SSF53697">
    <property type="entry name" value="SIS domain"/>
    <property type="match status" value="1"/>
</dbReference>
<dbReference type="RefSeq" id="WP_021019341.1">
    <property type="nucleotide sequence ID" value="NZ_CP018835.1"/>
</dbReference>
<dbReference type="PROSITE" id="PS51464">
    <property type="entry name" value="SIS"/>
    <property type="match status" value="1"/>
</dbReference>
<sequence>MPPSPLLLQLKNSRFSMTKAESLIVDKIIENPSYFVRASAREFSTSTGVSDASVIRFCQKYSALGYQEFKAQLHKELMISSQGEKRAISPDIYIEDDLESTVEKVESIINYSVRDTKALLVTESLQQAVDALEKANRLFFIGLGGSGLSAIEAGYKFNRIGFDANSFNEKHTMYYKIQYTKPDDFVVVISHSGESEDMIKAAQTAQQNGSTIVAITQNANSTIGKLSHIVLQNSSQGELYQGDSIGTRISQMYLLDILYTETLKHCFENVKSSKINIRSKIN</sequence>
<dbReference type="KEGG" id="vga:BSQ33_06080"/>
<proteinExistence type="predicted"/>
<dbReference type="OrthoDB" id="3684496at2"/>
<dbReference type="InterPro" id="IPR001347">
    <property type="entry name" value="SIS_dom"/>
</dbReference>
<dbReference type="Pfam" id="PF01380">
    <property type="entry name" value="SIS"/>
    <property type="match status" value="1"/>
</dbReference>
<dbReference type="PROSITE" id="PS51071">
    <property type="entry name" value="HTH_RPIR"/>
    <property type="match status" value="1"/>
</dbReference>
<dbReference type="SUPFAM" id="SSF46689">
    <property type="entry name" value="Homeodomain-like"/>
    <property type="match status" value="1"/>
</dbReference>
<dbReference type="InterPro" id="IPR047640">
    <property type="entry name" value="RpiR-like"/>
</dbReference>
<organism evidence="6 7">
    <name type="scientific">Vibrio gazogenes</name>
    <dbReference type="NCBI Taxonomy" id="687"/>
    <lineage>
        <taxon>Bacteria</taxon>
        <taxon>Pseudomonadati</taxon>
        <taxon>Pseudomonadota</taxon>
        <taxon>Gammaproteobacteria</taxon>
        <taxon>Vibrionales</taxon>
        <taxon>Vibrionaceae</taxon>
        <taxon>Vibrio</taxon>
    </lineage>
</organism>
<protein>
    <recommendedName>
        <fullName evidence="8">RpiR family transcriptional regulator</fullName>
    </recommendedName>
</protein>
<feature type="domain" description="SIS" evidence="5">
    <location>
        <begin position="128"/>
        <end position="268"/>
    </location>
</feature>
<dbReference type="GO" id="GO:0003700">
    <property type="term" value="F:DNA-binding transcription factor activity"/>
    <property type="evidence" value="ECO:0007669"/>
    <property type="project" value="InterPro"/>
</dbReference>
<reference evidence="6 7" key="1">
    <citation type="submission" date="2016-12" db="EMBL/GenBank/DDBJ databases">
        <authorList>
            <person name="Song W.-J."/>
            <person name="Kurnit D.M."/>
        </authorList>
    </citation>
    <scope>NUCLEOTIDE SEQUENCE [LARGE SCALE GENOMIC DNA]</scope>
    <source>
        <strain evidence="6 7">ATCC 43942</strain>
    </source>
</reference>
<feature type="domain" description="HTH rpiR-type" evidence="4">
    <location>
        <begin position="4"/>
        <end position="80"/>
    </location>
</feature>
<name>A0A1Z2SDR6_VIBGA</name>
<dbReference type="InterPro" id="IPR009057">
    <property type="entry name" value="Homeodomain-like_sf"/>
</dbReference>
<gene>
    <name evidence="6" type="ORF">BSQ33_06080</name>
</gene>
<dbReference type="GO" id="GO:1901135">
    <property type="term" value="P:carbohydrate derivative metabolic process"/>
    <property type="evidence" value="ECO:0007669"/>
    <property type="project" value="InterPro"/>
</dbReference>
<keyword evidence="1" id="KW-0805">Transcription regulation</keyword>
<evidence type="ECO:0000256" key="1">
    <source>
        <dbReference type="ARBA" id="ARBA00023015"/>
    </source>
</evidence>
<dbReference type="InterPro" id="IPR046348">
    <property type="entry name" value="SIS_dom_sf"/>
</dbReference>
<dbReference type="Gene3D" id="1.10.10.10">
    <property type="entry name" value="Winged helix-like DNA-binding domain superfamily/Winged helix DNA-binding domain"/>
    <property type="match status" value="1"/>
</dbReference>
<dbReference type="PANTHER" id="PTHR30514">
    <property type="entry name" value="GLUCOKINASE"/>
    <property type="match status" value="1"/>
</dbReference>
<dbReference type="GO" id="GO:0003677">
    <property type="term" value="F:DNA binding"/>
    <property type="evidence" value="ECO:0007669"/>
    <property type="project" value="UniProtKB-KW"/>
</dbReference>
<evidence type="ECO:0000313" key="6">
    <source>
        <dbReference type="EMBL" id="ASA55336.1"/>
    </source>
</evidence>
<dbReference type="CDD" id="cd05013">
    <property type="entry name" value="SIS_RpiR"/>
    <property type="match status" value="1"/>
</dbReference>
<evidence type="ECO:0000259" key="5">
    <source>
        <dbReference type="PROSITE" id="PS51464"/>
    </source>
</evidence>
<evidence type="ECO:0000256" key="3">
    <source>
        <dbReference type="ARBA" id="ARBA00023163"/>
    </source>
</evidence>
<dbReference type="AlphaFoldDB" id="A0A1Z2SDR6"/>
<evidence type="ECO:0008006" key="8">
    <source>
        <dbReference type="Google" id="ProtNLM"/>
    </source>
</evidence>
<dbReference type="InterPro" id="IPR035472">
    <property type="entry name" value="RpiR-like_SIS"/>
</dbReference>
<dbReference type="InterPro" id="IPR000281">
    <property type="entry name" value="HTH_RpiR"/>
</dbReference>
<evidence type="ECO:0000259" key="4">
    <source>
        <dbReference type="PROSITE" id="PS51071"/>
    </source>
</evidence>
<accession>A0A1Z2SDR6</accession>
<dbReference type="Pfam" id="PF01418">
    <property type="entry name" value="HTH_6"/>
    <property type="match status" value="1"/>
</dbReference>